<keyword evidence="2" id="KW-0336">GPI-anchor</keyword>
<dbReference type="InterPro" id="IPR039391">
    <property type="entry name" value="Phytocyanin-like"/>
</dbReference>
<keyword evidence="5" id="KW-1015">Disulfide bond</keyword>
<dbReference type="PANTHER" id="PTHR33021:SF253">
    <property type="entry name" value="EARLY NODULIN-LIKE PROTEIN 9"/>
    <property type="match status" value="1"/>
</dbReference>
<dbReference type="Gene3D" id="2.60.40.420">
    <property type="entry name" value="Cupredoxins - blue copper proteins"/>
    <property type="match status" value="1"/>
</dbReference>
<dbReference type="GO" id="GO:0005886">
    <property type="term" value="C:plasma membrane"/>
    <property type="evidence" value="ECO:0007669"/>
    <property type="project" value="TreeGrafter"/>
</dbReference>
<dbReference type="PANTHER" id="PTHR33021">
    <property type="entry name" value="BLUE COPPER PROTEIN"/>
    <property type="match status" value="1"/>
</dbReference>
<evidence type="ECO:0000256" key="7">
    <source>
        <dbReference type="ARBA" id="ARBA00023288"/>
    </source>
</evidence>
<dbReference type="GO" id="GO:0098552">
    <property type="term" value="C:side of membrane"/>
    <property type="evidence" value="ECO:0007669"/>
    <property type="project" value="UniProtKB-KW"/>
</dbReference>
<evidence type="ECO:0000256" key="3">
    <source>
        <dbReference type="ARBA" id="ARBA00022729"/>
    </source>
</evidence>
<feature type="chain" id="PRO_5002202348" evidence="11">
    <location>
        <begin position="29"/>
        <end position="210"/>
    </location>
</feature>
<comment type="similarity">
    <text evidence="8">Belongs to the early nodulin-like (ENODL) family.</text>
</comment>
<evidence type="ECO:0000256" key="6">
    <source>
        <dbReference type="ARBA" id="ARBA00023180"/>
    </source>
</evidence>
<dbReference type="SUPFAM" id="SSF49503">
    <property type="entry name" value="Cupredoxins"/>
    <property type="match status" value="1"/>
</dbReference>
<keyword evidence="3 11" id="KW-0732">Signal</keyword>
<feature type="compositionally biased region" description="Pro residues" evidence="10">
    <location>
        <begin position="170"/>
        <end position="180"/>
    </location>
</feature>
<evidence type="ECO:0000256" key="2">
    <source>
        <dbReference type="ARBA" id="ARBA00022622"/>
    </source>
</evidence>
<feature type="signal peptide" evidence="11">
    <location>
        <begin position="1"/>
        <end position="28"/>
    </location>
</feature>
<dbReference type="GO" id="GO:0012505">
    <property type="term" value="C:endomembrane system"/>
    <property type="evidence" value="ECO:0007669"/>
    <property type="project" value="UniProtKB-SubCell"/>
</dbReference>
<keyword evidence="6" id="KW-0325">Glycoprotein</keyword>
<dbReference type="InterPro" id="IPR008972">
    <property type="entry name" value="Cupredoxin"/>
</dbReference>
<name>A0A0C9RX32_9CONI</name>
<evidence type="ECO:0000256" key="5">
    <source>
        <dbReference type="ARBA" id="ARBA00023157"/>
    </source>
</evidence>
<dbReference type="Pfam" id="PF02298">
    <property type="entry name" value="Cu_bind_like"/>
    <property type="match status" value="1"/>
</dbReference>
<organism evidence="13">
    <name type="scientific">Wollemia nobilis</name>
    <dbReference type="NCBI Taxonomy" id="56998"/>
    <lineage>
        <taxon>Eukaryota</taxon>
        <taxon>Viridiplantae</taxon>
        <taxon>Streptophyta</taxon>
        <taxon>Embryophyta</taxon>
        <taxon>Tracheophyta</taxon>
        <taxon>Spermatophyta</taxon>
        <taxon>Pinopsida</taxon>
        <taxon>Pinidae</taxon>
        <taxon>Conifers II</taxon>
        <taxon>Araucariales</taxon>
        <taxon>Araucariaceae</taxon>
        <taxon>Wollemia</taxon>
    </lineage>
</organism>
<dbReference type="PROSITE" id="PS51485">
    <property type="entry name" value="PHYTOCYANIN"/>
    <property type="match status" value="1"/>
</dbReference>
<keyword evidence="4" id="KW-0472">Membrane</keyword>
<dbReference type="InterPro" id="IPR041846">
    <property type="entry name" value="ENL_dom"/>
</dbReference>
<reference evidence="13" key="1">
    <citation type="submission" date="2015-02" db="EMBL/GenBank/DDBJ databases">
        <title>A transcriptome of Wollemia nobilis - a relic of Gondwana.</title>
        <authorList>
            <person name="Chia J.Y."/>
            <person name="Leong Y.S."/>
            <person name="Abdul Karim S."/>
            <person name="Wan Azmi N."/>
            <person name="Hercus R."/>
            <person name="Croft L."/>
        </authorList>
    </citation>
    <scope>NUCLEOTIDE SEQUENCE</scope>
    <source>
        <strain evidence="13">MaeBrown</strain>
        <tissue evidence="13">Leaf</tissue>
    </source>
</reference>
<evidence type="ECO:0000313" key="13">
    <source>
        <dbReference type="EMBL" id="JAG88519.1"/>
    </source>
</evidence>
<evidence type="ECO:0000256" key="8">
    <source>
        <dbReference type="ARBA" id="ARBA00035011"/>
    </source>
</evidence>
<protein>
    <submittedName>
        <fullName evidence="13">TSA: Wollemia nobilis Ref_Wollemi_Transcript_7503_964 transcribed RNA sequence</fullName>
    </submittedName>
</protein>
<comment type="subcellular location">
    <subcellularLocation>
        <location evidence="9">Endomembrane system</location>
        <topology evidence="9">Lipid-anchor</topology>
    </subcellularLocation>
    <subcellularLocation>
        <location evidence="1">Membrane</location>
        <topology evidence="1">Lipid-anchor</topology>
        <topology evidence="1">GPI-anchor</topology>
    </subcellularLocation>
</comment>
<dbReference type="EMBL" id="GCHU01007456">
    <property type="protein sequence ID" value="JAG88519.1"/>
    <property type="molecule type" value="Transcribed_RNA"/>
</dbReference>
<proteinExistence type="inferred from homology"/>
<evidence type="ECO:0000256" key="1">
    <source>
        <dbReference type="ARBA" id="ARBA00004589"/>
    </source>
</evidence>
<dbReference type="GO" id="GO:0009055">
    <property type="term" value="F:electron transfer activity"/>
    <property type="evidence" value="ECO:0007669"/>
    <property type="project" value="InterPro"/>
</dbReference>
<dbReference type="InterPro" id="IPR003245">
    <property type="entry name" value="Phytocyanin_dom"/>
</dbReference>
<accession>A0A0C9RX32</accession>
<keyword evidence="7" id="KW-0449">Lipoprotein</keyword>
<feature type="region of interest" description="Disordered" evidence="10">
    <location>
        <begin position="141"/>
        <end position="180"/>
    </location>
</feature>
<evidence type="ECO:0000256" key="11">
    <source>
        <dbReference type="SAM" id="SignalP"/>
    </source>
</evidence>
<dbReference type="CDD" id="cd11019">
    <property type="entry name" value="OsENODL1_like"/>
    <property type="match status" value="1"/>
</dbReference>
<feature type="compositionally biased region" description="Low complexity" evidence="10">
    <location>
        <begin position="141"/>
        <end position="169"/>
    </location>
</feature>
<evidence type="ECO:0000256" key="9">
    <source>
        <dbReference type="ARBA" id="ARBA00037868"/>
    </source>
</evidence>
<evidence type="ECO:0000256" key="10">
    <source>
        <dbReference type="SAM" id="MobiDB-lite"/>
    </source>
</evidence>
<evidence type="ECO:0000259" key="12">
    <source>
        <dbReference type="PROSITE" id="PS51485"/>
    </source>
</evidence>
<feature type="domain" description="Phytocyanin" evidence="12">
    <location>
        <begin position="29"/>
        <end position="133"/>
    </location>
</feature>
<sequence>MALSISKTLLTMIVLCFVLATLMEVSSGYEHKVGGAQGWTMPNDTKTDMYSQWAEQTRFQVGDTLLFVYNSNTDSVLRVTKEHYDNCTTSMPMEHYNDGNTRFTLNNSGPYFFISAKRDRCQKGEKLHVVVMGVRGTKSKASAAPAPAPVKTSASSPAPTPVSVSVPALSPAPSPGPAMPPASNAAAVATLFQSGTMGVLVALLLCVSFA</sequence>
<dbReference type="FunFam" id="2.60.40.420:FF:000010">
    <property type="entry name" value="Early nodulin-like protein 1"/>
    <property type="match status" value="1"/>
</dbReference>
<dbReference type="AlphaFoldDB" id="A0A0C9RX32"/>
<evidence type="ECO:0000256" key="4">
    <source>
        <dbReference type="ARBA" id="ARBA00023136"/>
    </source>
</evidence>